<evidence type="ECO:0000313" key="2">
    <source>
        <dbReference type="EMBL" id="KAJ8368428.1"/>
    </source>
</evidence>
<dbReference type="AlphaFoldDB" id="A0A9Q1FWB3"/>
<name>A0A9Q1FWB3_SYNKA</name>
<dbReference type="EMBL" id="JAINUF010000003">
    <property type="protein sequence ID" value="KAJ8368428.1"/>
    <property type="molecule type" value="Genomic_DNA"/>
</dbReference>
<sequence length="100" mass="10560">MNGIFIGAVKGPAVGCQKAVAKRMRGSNNSSGHTLAPYSMAAAGDGEGRRDSAIEVAVSRRYACHVKQTHFGVAPQHGGPSQKADAFQKGFPHVRDLTWP</sequence>
<evidence type="ECO:0000256" key="1">
    <source>
        <dbReference type="SAM" id="MobiDB-lite"/>
    </source>
</evidence>
<comment type="caution">
    <text evidence="2">The sequence shown here is derived from an EMBL/GenBank/DDBJ whole genome shotgun (WGS) entry which is preliminary data.</text>
</comment>
<protein>
    <submittedName>
        <fullName evidence="2">Uncharacterized protein</fullName>
    </submittedName>
</protein>
<feature type="region of interest" description="Disordered" evidence="1">
    <location>
        <begin position="72"/>
        <end position="100"/>
    </location>
</feature>
<keyword evidence="3" id="KW-1185">Reference proteome</keyword>
<dbReference type="Proteomes" id="UP001152622">
    <property type="component" value="Chromosome 3"/>
</dbReference>
<reference evidence="2" key="1">
    <citation type="journal article" date="2023" name="Science">
        <title>Genome structures resolve the early diversification of teleost fishes.</title>
        <authorList>
            <person name="Parey E."/>
            <person name="Louis A."/>
            <person name="Montfort J."/>
            <person name="Bouchez O."/>
            <person name="Roques C."/>
            <person name="Iampietro C."/>
            <person name="Lluch J."/>
            <person name="Castinel A."/>
            <person name="Donnadieu C."/>
            <person name="Desvignes T."/>
            <person name="Floi Bucao C."/>
            <person name="Jouanno E."/>
            <person name="Wen M."/>
            <person name="Mejri S."/>
            <person name="Dirks R."/>
            <person name="Jansen H."/>
            <person name="Henkel C."/>
            <person name="Chen W.J."/>
            <person name="Zahm M."/>
            <person name="Cabau C."/>
            <person name="Klopp C."/>
            <person name="Thompson A.W."/>
            <person name="Robinson-Rechavi M."/>
            <person name="Braasch I."/>
            <person name="Lecointre G."/>
            <person name="Bobe J."/>
            <person name="Postlethwait J.H."/>
            <person name="Berthelot C."/>
            <person name="Roest Crollius H."/>
            <person name="Guiguen Y."/>
        </authorList>
    </citation>
    <scope>NUCLEOTIDE SEQUENCE</scope>
    <source>
        <strain evidence="2">WJC10195</strain>
    </source>
</reference>
<proteinExistence type="predicted"/>
<gene>
    <name evidence="2" type="ORF">SKAU_G00084560</name>
</gene>
<organism evidence="2 3">
    <name type="scientific">Synaphobranchus kaupii</name>
    <name type="common">Kaup's arrowtooth eel</name>
    <dbReference type="NCBI Taxonomy" id="118154"/>
    <lineage>
        <taxon>Eukaryota</taxon>
        <taxon>Metazoa</taxon>
        <taxon>Chordata</taxon>
        <taxon>Craniata</taxon>
        <taxon>Vertebrata</taxon>
        <taxon>Euteleostomi</taxon>
        <taxon>Actinopterygii</taxon>
        <taxon>Neopterygii</taxon>
        <taxon>Teleostei</taxon>
        <taxon>Anguilliformes</taxon>
        <taxon>Synaphobranchidae</taxon>
        <taxon>Synaphobranchus</taxon>
    </lineage>
</organism>
<feature type="region of interest" description="Disordered" evidence="1">
    <location>
        <begin position="25"/>
        <end position="48"/>
    </location>
</feature>
<evidence type="ECO:0000313" key="3">
    <source>
        <dbReference type="Proteomes" id="UP001152622"/>
    </source>
</evidence>
<accession>A0A9Q1FWB3</accession>